<proteinExistence type="predicted"/>
<name>A0ABY1QAK0_9SPHN</name>
<comment type="caution">
    <text evidence="2">The sequence shown here is derived from an EMBL/GenBank/DDBJ whole genome shotgun (WGS) entry which is preliminary data.</text>
</comment>
<organism evidence="2 3">
    <name type="scientific">Novosphingobium panipatense</name>
    <dbReference type="NCBI Taxonomy" id="428991"/>
    <lineage>
        <taxon>Bacteria</taxon>
        <taxon>Pseudomonadati</taxon>
        <taxon>Pseudomonadota</taxon>
        <taxon>Alphaproteobacteria</taxon>
        <taxon>Sphingomonadales</taxon>
        <taxon>Sphingomonadaceae</taxon>
        <taxon>Novosphingobium</taxon>
    </lineage>
</organism>
<dbReference type="Proteomes" id="UP001157910">
    <property type="component" value="Unassembled WGS sequence"/>
</dbReference>
<protein>
    <recommendedName>
        <fullName evidence="4">Porin</fullName>
    </recommendedName>
</protein>
<dbReference type="EMBL" id="FXUI01000003">
    <property type="protein sequence ID" value="SMP62233.1"/>
    <property type="molecule type" value="Genomic_DNA"/>
</dbReference>
<sequence>MTSRLFSGVAGSVAACTAAMIGFATPAIAQEEAPSEISVSGTVGLVTDYRFRGVSQTDEELAVQGGVTVSHASGAYVGTWASNLAGWGTFGGSNTELDIYGGYAAEVTPGVKLDVGLTWYMYPGGADTTDFAEPYVKLSGDVGPASVLVGVAYAPKQRALGRVYYDADAYNAGVPDAPGKKSDNFYMWADASSAIPETPLTVKGHIGYSNGNSGLGPNGTSVAPTGSYVDWMLGADMAVGPLTLGIAYIDTDISKSESAYLYPNFASSKDGSQIAGATVVFSLGASF</sequence>
<evidence type="ECO:0008006" key="4">
    <source>
        <dbReference type="Google" id="ProtNLM"/>
    </source>
</evidence>
<gene>
    <name evidence="2" type="ORF">SAMN06296065_103428</name>
</gene>
<keyword evidence="1" id="KW-0732">Signal</keyword>
<dbReference type="RefSeq" id="WP_283405775.1">
    <property type="nucleotide sequence ID" value="NZ_FXUI01000003.1"/>
</dbReference>
<evidence type="ECO:0000313" key="3">
    <source>
        <dbReference type="Proteomes" id="UP001157910"/>
    </source>
</evidence>
<accession>A0ABY1QAK0</accession>
<evidence type="ECO:0000256" key="1">
    <source>
        <dbReference type="SAM" id="SignalP"/>
    </source>
</evidence>
<feature type="chain" id="PRO_5047507682" description="Porin" evidence="1">
    <location>
        <begin position="30"/>
        <end position="287"/>
    </location>
</feature>
<dbReference type="NCBIfam" id="TIGR02001">
    <property type="entry name" value="gcw_chp"/>
    <property type="match status" value="1"/>
</dbReference>
<dbReference type="InterPro" id="IPR010239">
    <property type="entry name" value="CHP02001"/>
</dbReference>
<dbReference type="PROSITE" id="PS51257">
    <property type="entry name" value="PROKAR_LIPOPROTEIN"/>
    <property type="match status" value="1"/>
</dbReference>
<dbReference type="Pfam" id="PF09694">
    <property type="entry name" value="Gcw_chp"/>
    <property type="match status" value="1"/>
</dbReference>
<keyword evidence="3" id="KW-1185">Reference proteome</keyword>
<feature type="signal peptide" evidence="1">
    <location>
        <begin position="1"/>
        <end position="29"/>
    </location>
</feature>
<reference evidence="2 3" key="1">
    <citation type="submission" date="2017-05" db="EMBL/GenBank/DDBJ databases">
        <authorList>
            <person name="Varghese N."/>
            <person name="Submissions S."/>
        </authorList>
    </citation>
    <scope>NUCLEOTIDE SEQUENCE [LARGE SCALE GENOMIC DNA]</scope>
    <source>
        <strain evidence="2 3">SM16</strain>
    </source>
</reference>
<evidence type="ECO:0000313" key="2">
    <source>
        <dbReference type="EMBL" id="SMP62233.1"/>
    </source>
</evidence>